<dbReference type="Pfam" id="PF05552">
    <property type="entry name" value="MS_channel_1st_1"/>
    <property type="match status" value="2"/>
</dbReference>
<gene>
    <name evidence="2" type="ORF">UY82_C0061G0003</name>
</gene>
<dbReference type="InterPro" id="IPR045275">
    <property type="entry name" value="MscS_archaea/bacteria_type"/>
</dbReference>
<dbReference type="PANTHER" id="PTHR30221">
    <property type="entry name" value="SMALL-CONDUCTANCE MECHANOSENSITIVE CHANNEL"/>
    <property type="match status" value="1"/>
</dbReference>
<evidence type="ECO:0000313" key="3">
    <source>
        <dbReference type="Proteomes" id="UP000033865"/>
    </source>
</evidence>
<proteinExistence type="predicted"/>
<dbReference type="Proteomes" id="UP000033865">
    <property type="component" value="Unassembled WGS sequence"/>
</dbReference>
<comment type="caution">
    <text evidence="2">The sequence shown here is derived from an EMBL/GenBank/DDBJ whole genome shotgun (WGS) entry which is preliminary data.</text>
</comment>
<dbReference type="InterPro" id="IPR008910">
    <property type="entry name" value="MSC_TM_helix"/>
</dbReference>
<reference evidence="2 3" key="1">
    <citation type="journal article" date="2015" name="Nature">
        <title>rRNA introns, odd ribosomes, and small enigmatic genomes across a large radiation of phyla.</title>
        <authorList>
            <person name="Brown C.T."/>
            <person name="Hug L.A."/>
            <person name="Thomas B.C."/>
            <person name="Sharon I."/>
            <person name="Castelle C.J."/>
            <person name="Singh A."/>
            <person name="Wilkins M.J."/>
            <person name="Williams K.H."/>
            <person name="Banfield J.F."/>
        </authorList>
    </citation>
    <scope>NUCLEOTIDE SEQUENCE [LARGE SCALE GENOMIC DNA]</scope>
</reference>
<dbReference type="EMBL" id="LCRN01000061">
    <property type="protein sequence ID" value="KKW34720.1"/>
    <property type="molecule type" value="Genomic_DNA"/>
</dbReference>
<organism evidence="2 3">
    <name type="scientific">Candidatus Uhrbacteria bacterium GW2011_GWC2_53_7</name>
    <dbReference type="NCBI Taxonomy" id="1618986"/>
    <lineage>
        <taxon>Bacteria</taxon>
        <taxon>Candidatus Uhriibacteriota</taxon>
    </lineage>
</organism>
<keyword evidence="1" id="KW-1133">Transmembrane helix</keyword>
<keyword evidence="1" id="KW-0812">Transmembrane</keyword>
<dbReference type="AlphaFoldDB" id="A0A0G1XUX1"/>
<keyword evidence="1" id="KW-0472">Membrane</keyword>
<protein>
    <submittedName>
        <fullName evidence="2">CmpX protein</fullName>
    </submittedName>
</protein>
<dbReference type="Gene3D" id="1.10.287.1260">
    <property type="match status" value="1"/>
</dbReference>
<evidence type="ECO:0000313" key="2">
    <source>
        <dbReference type="EMBL" id="KKW34720.1"/>
    </source>
</evidence>
<feature type="transmembrane region" description="Helical" evidence="1">
    <location>
        <begin position="27"/>
        <end position="49"/>
    </location>
</feature>
<feature type="transmembrane region" description="Helical" evidence="1">
    <location>
        <begin position="184"/>
        <end position="208"/>
    </location>
</feature>
<feature type="transmembrane region" description="Helical" evidence="1">
    <location>
        <begin position="156"/>
        <end position="178"/>
    </location>
</feature>
<feature type="transmembrane region" description="Helical" evidence="1">
    <location>
        <begin position="82"/>
        <end position="103"/>
    </location>
</feature>
<dbReference type="PANTHER" id="PTHR30221:SF1">
    <property type="entry name" value="SMALL-CONDUCTANCE MECHANOSENSITIVE CHANNEL"/>
    <property type="match status" value="1"/>
</dbReference>
<name>A0A0G1XUX1_9BACT</name>
<sequence>MSYEFVGVIQAAFADLWASVILFLPRFLGALIVLIVGVVIAVVLGRLILRISDLLKLDELATKLEVKRTFEQAGVRLHIGKLLGWIVKWFFIVVALIATADILQWTEVTGFLRDVVLYLPNVIIAVIILLVGVILGNFVRNIVQTAVEAAKLSSSAFLAGVSKWAILIFTFMAALVQLGIAQDLIRVLFTGLVAMLALAGGLAFGLGGREHATRFLSRLRKDISER</sequence>
<feature type="transmembrane region" description="Helical" evidence="1">
    <location>
        <begin position="115"/>
        <end position="135"/>
    </location>
</feature>
<dbReference type="GO" id="GO:0008381">
    <property type="term" value="F:mechanosensitive monoatomic ion channel activity"/>
    <property type="evidence" value="ECO:0007669"/>
    <property type="project" value="InterPro"/>
</dbReference>
<evidence type="ECO:0000256" key="1">
    <source>
        <dbReference type="SAM" id="Phobius"/>
    </source>
</evidence>
<accession>A0A0G1XUX1</accession>